<keyword evidence="2" id="KW-1185">Reference proteome</keyword>
<gene>
    <name evidence="1" type="ORF">CEXT_673421</name>
</gene>
<reference evidence="1 2" key="1">
    <citation type="submission" date="2021-06" db="EMBL/GenBank/DDBJ databases">
        <title>Caerostris extrusa draft genome.</title>
        <authorList>
            <person name="Kono N."/>
            <person name="Arakawa K."/>
        </authorList>
    </citation>
    <scope>NUCLEOTIDE SEQUENCE [LARGE SCALE GENOMIC DNA]</scope>
</reference>
<dbReference type="AlphaFoldDB" id="A0AAV4TU58"/>
<comment type="caution">
    <text evidence="1">The sequence shown here is derived from an EMBL/GenBank/DDBJ whole genome shotgun (WGS) entry which is preliminary data.</text>
</comment>
<dbReference type="Proteomes" id="UP001054945">
    <property type="component" value="Unassembled WGS sequence"/>
</dbReference>
<evidence type="ECO:0000313" key="2">
    <source>
        <dbReference type="Proteomes" id="UP001054945"/>
    </source>
</evidence>
<name>A0AAV4TU58_CAEEX</name>
<accession>A0AAV4TU58</accession>
<sequence>MEVHVIIQPCLRVVGLVGGSKQRDVIDSRRSNQLLTNFQWWMLPQIIEKSYHCRAFLDDAPCREHGGRCGTDTECKNVLNFGQLDCEEGTRCCLLIY</sequence>
<protein>
    <submittedName>
        <fullName evidence="1">Uncharacterized protein</fullName>
    </submittedName>
</protein>
<proteinExistence type="predicted"/>
<dbReference type="EMBL" id="BPLR01011757">
    <property type="protein sequence ID" value="GIY48832.1"/>
    <property type="molecule type" value="Genomic_DNA"/>
</dbReference>
<evidence type="ECO:0000313" key="1">
    <source>
        <dbReference type="EMBL" id="GIY48832.1"/>
    </source>
</evidence>
<organism evidence="1 2">
    <name type="scientific">Caerostris extrusa</name>
    <name type="common">Bark spider</name>
    <name type="synonym">Caerostris bankana</name>
    <dbReference type="NCBI Taxonomy" id="172846"/>
    <lineage>
        <taxon>Eukaryota</taxon>
        <taxon>Metazoa</taxon>
        <taxon>Ecdysozoa</taxon>
        <taxon>Arthropoda</taxon>
        <taxon>Chelicerata</taxon>
        <taxon>Arachnida</taxon>
        <taxon>Araneae</taxon>
        <taxon>Araneomorphae</taxon>
        <taxon>Entelegynae</taxon>
        <taxon>Araneoidea</taxon>
        <taxon>Araneidae</taxon>
        <taxon>Caerostris</taxon>
    </lineage>
</organism>